<organism evidence="3">
    <name type="scientific">marine metagenome</name>
    <dbReference type="NCBI Taxonomy" id="408172"/>
    <lineage>
        <taxon>unclassified sequences</taxon>
        <taxon>metagenomes</taxon>
        <taxon>ecological metagenomes</taxon>
    </lineage>
</organism>
<dbReference type="SUPFAM" id="SSF49785">
    <property type="entry name" value="Galactose-binding domain-like"/>
    <property type="match status" value="1"/>
</dbReference>
<dbReference type="InterPro" id="IPR008979">
    <property type="entry name" value="Galactose-bd-like_sf"/>
</dbReference>
<sequence>MHNMNHILIALLLFTAGFVLADSKPFKGKAHLIPGKIEAEHFDEGKPGVAYLDNDVKNSGANYRGPTQVDIEKRPDASNGHGIGWTRKGEWLNYTVEVQQGGTYSIEIPVASNKQGGIFHLEIAGKDITGPIRIPDTGGWQILKLLKHGNVKLTKGRYIIRAVMDSQGPSGSIGDIDYFKFVKNSK</sequence>
<gene>
    <name evidence="3" type="ORF">METZ01_LOCUS117854</name>
</gene>
<dbReference type="CDD" id="cd04080">
    <property type="entry name" value="CBM6_cellulase-like"/>
    <property type="match status" value="1"/>
</dbReference>
<proteinExistence type="predicted"/>
<evidence type="ECO:0000259" key="2">
    <source>
        <dbReference type="PROSITE" id="PS51175"/>
    </source>
</evidence>
<reference evidence="3" key="1">
    <citation type="submission" date="2018-05" db="EMBL/GenBank/DDBJ databases">
        <authorList>
            <person name="Lanie J.A."/>
            <person name="Ng W.-L."/>
            <person name="Kazmierczak K.M."/>
            <person name="Andrzejewski T.M."/>
            <person name="Davidsen T.M."/>
            <person name="Wayne K.J."/>
            <person name="Tettelin H."/>
            <person name="Glass J.I."/>
            <person name="Rusch D."/>
            <person name="Podicherti R."/>
            <person name="Tsui H.-C.T."/>
            <person name="Winkler M.E."/>
        </authorList>
    </citation>
    <scope>NUCLEOTIDE SEQUENCE</scope>
</reference>
<evidence type="ECO:0000313" key="3">
    <source>
        <dbReference type="EMBL" id="SVA65000.1"/>
    </source>
</evidence>
<keyword evidence="1" id="KW-0732">Signal</keyword>
<accession>A0A381XK63</accession>
<name>A0A381XK63_9ZZZZ</name>
<dbReference type="GO" id="GO:0030246">
    <property type="term" value="F:carbohydrate binding"/>
    <property type="evidence" value="ECO:0007669"/>
    <property type="project" value="InterPro"/>
</dbReference>
<dbReference type="AlphaFoldDB" id="A0A381XK63"/>
<dbReference type="InterPro" id="IPR005084">
    <property type="entry name" value="CBM6"/>
</dbReference>
<evidence type="ECO:0000256" key="1">
    <source>
        <dbReference type="ARBA" id="ARBA00022729"/>
    </source>
</evidence>
<dbReference type="EMBL" id="UINC01015436">
    <property type="protein sequence ID" value="SVA65000.1"/>
    <property type="molecule type" value="Genomic_DNA"/>
</dbReference>
<dbReference type="PROSITE" id="PS51175">
    <property type="entry name" value="CBM6"/>
    <property type="match status" value="1"/>
</dbReference>
<feature type="domain" description="CBM6" evidence="2">
    <location>
        <begin position="35"/>
        <end position="182"/>
    </location>
</feature>
<dbReference type="SMART" id="SM00606">
    <property type="entry name" value="CBD_IV"/>
    <property type="match status" value="1"/>
</dbReference>
<dbReference type="InterPro" id="IPR006584">
    <property type="entry name" value="Cellulose-bd_IV"/>
</dbReference>
<dbReference type="Gene3D" id="2.60.120.260">
    <property type="entry name" value="Galactose-binding domain-like"/>
    <property type="match status" value="1"/>
</dbReference>
<dbReference type="Pfam" id="PF03422">
    <property type="entry name" value="CBM_6"/>
    <property type="match status" value="1"/>
</dbReference>
<protein>
    <recommendedName>
        <fullName evidence="2">CBM6 domain-containing protein</fullName>
    </recommendedName>
</protein>